<dbReference type="GO" id="GO:0015093">
    <property type="term" value="F:ferrous iron transmembrane transporter activity"/>
    <property type="evidence" value="ECO:0007669"/>
    <property type="project" value="TreeGrafter"/>
</dbReference>
<protein>
    <submittedName>
        <fullName evidence="9">Cation transporter</fullName>
    </submittedName>
</protein>
<feature type="transmembrane region" description="Helical" evidence="6">
    <location>
        <begin position="117"/>
        <end position="139"/>
    </location>
</feature>
<dbReference type="GO" id="GO:0015086">
    <property type="term" value="F:cadmium ion transmembrane transporter activity"/>
    <property type="evidence" value="ECO:0007669"/>
    <property type="project" value="TreeGrafter"/>
</dbReference>
<dbReference type="EMBL" id="KX897545">
    <property type="protein sequence ID" value="APP88604.1"/>
    <property type="molecule type" value="Genomic_DNA"/>
</dbReference>
<proteinExistence type="predicted"/>
<evidence type="ECO:0000313" key="9">
    <source>
        <dbReference type="EMBL" id="APP88604.1"/>
    </source>
</evidence>
<keyword evidence="3 6" id="KW-0812">Transmembrane</keyword>
<dbReference type="AlphaFoldDB" id="A0A1L5YD64"/>
<dbReference type="PANTHER" id="PTHR43840:SF15">
    <property type="entry name" value="MITOCHONDRIAL METAL TRANSPORTER 1-RELATED"/>
    <property type="match status" value="1"/>
</dbReference>
<dbReference type="Pfam" id="PF16916">
    <property type="entry name" value="ZT_dimer"/>
    <property type="match status" value="1"/>
</dbReference>
<keyword evidence="9" id="KW-0934">Plastid</keyword>
<keyword evidence="2" id="KW-0813">Transport</keyword>
<feature type="domain" description="Cation efflux protein transmembrane" evidence="7">
    <location>
        <begin position="50"/>
        <end position="244"/>
    </location>
</feature>
<sequence length="338" mass="37421">MTLAMTKHNNSENILYTSDYSSDESHENSQNLIVSSINNIDRRREVKSILMIALGVNITMSVLKLMIGLMSGSLAILADAMHSATDGLSSLLALLTNGLSDPKPDRDHPYGHDKYEAVGALAIAGFILFTSFEILQTAIERVRSGLQPLRMSASELALLLLILSLNILLALYERREGVRLKSQLLMADAQHTTSDIWTTILVLSGLTGAWLLRLNWLDVILAIPLCILLVRVCWDVLKSNLPWLVDHIAIAPEVIHRQAMAVPGVLNCHEIASRGVLGQQVFIDMHMVVDAEDLFAAHRITEEVENQLENCFGPVRCTIHLEPRSYAEADITYRGTHG</sequence>
<dbReference type="InterPro" id="IPR058533">
    <property type="entry name" value="Cation_efflux_TM"/>
</dbReference>
<dbReference type="InterPro" id="IPR036837">
    <property type="entry name" value="Cation_efflux_CTD_sf"/>
</dbReference>
<dbReference type="InterPro" id="IPR002524">
    <property type="entry name" value="Cation_efflux"/>
</dbReference>
<feature type="domain" description="Cation efflux protein cytoplasmic" evidence="8">
    <location>
        <begin position="255"/>
        <end position="323"/>
    </location>
</feature>
<feature type="transmembrane region" description="Helical" evidence="6">
    <location>
        <begin position="49"/>
        <end position="67"/>
    </location>
</feature>
<evidence type="ECO:0000256" key="2">
    <source>
        <dbReference type="ARBA" id="ARBA00022448"/>
    </source>
</evidence>
<comment type="subcellular location">
    <subcellularLocation>
        <location evidence="1">Membrane</location>
        <topology evidence="1">Multi-pass membrane protein</topology>
    </subcellularLocation>
</comment>
<evidence type="ECO:0000313" key="10">
    <source>
        <dbReference type="EMBL" id="AQX45371.1"/>
    </source>
</evidence>
<evidence type="ECO:0000259" key="8">
    <source>
        <dbReference type="Pfam" id="PF16916"/>
    </source>
</evidence>
<reference evidence="9" key="1">
    <citation type="journal article" date="2017" name="Protist">
        <title>Diversity of the Photosynthetic Paulinella Species, with the Description of Paulinella micropora sp. nov. and the Chromatophore Genome Sequence for strain KR01.</title>
        <authorList>
            <person name="Lhee D."/>
            <person name="Yang E.C."/>
            <person name="Kim J.I."/>
            <person name="Nakayama T."/>
            <person name="Zuccarello G."/>
            <person name="Andersen R.A."/>
            <person name="Yoon H.S."/>
        </authorList>
    </citation>
    <scope>NUCLEOTIDE SEQUENCE</scope>
    <source>
        <strain evidence="10">FK01</strain>
        <strain evidence="9">KR01</strain>
    </source>
</reference>
<organism evidence="9">
    <name type="scientific">Paulinella micropora</name>
    <dbReference type="NCBI Taxonomy" id="1928728"/>
    <lineage>
        <taxon>Eukaryota</taxon>
        <taxon>Sar</taxon>
        <taxon>Rhizaria</taxon>
        <taxon>Cercozoa</taxon>
        <taxon>Imbricatea</taxon>
        <taxon>Silicofilosea</taxon>
        <taxon>Euglyphida</taxon>
        <taxon>Paulinellidae</taxon>
        <taxon>Paulinella</taxon>
    </lineage>
</organism>
<dbReference type="Pfam" id="PF01545">
    <property type="entry name" value="Cation_efflux"/>
    <property type="match status" value="1"/>
</dbReference>
<dbReference type="EMBL" id="KY124271">
    <property type="protein sequence ID" value="AQX45371.1"/>
    <property type="molecule type" value="Genomic_DNA"/>
</dbReference>
<geneLocation type="plastid" evidence="9"/>
<dbReference type="GO" id="GO:0015341">
    <property type="term" value="F:zinc efflux antiporter activity"/>
    <property type="evidence" value="ECO:0007669"/>
    <property type="project" value="TreeGrafter"/>
</dbReference>
<dbReference type="SUPFAM" id="SSF160240">
    <property type="entry name" value="Cation efflux protein cytoplasmic domain-like"/>
    <property type="match status" value="1"/>
</dbReference>
<gene>
    <name evidence="9" type="ORF">PCKR_844</name>
    <name evidence="10" type="ORF">PFK_844</name>
</gene>
<evidence type="ECO:0000256" key="4">
    <source>
        <dbReference type="ARBA" id="ARBA00022989"/>
    </source>
</evidence>
<name>A0A1L5YD64_9EUKA</name>
<dbReference type="Gene3D" id="3.30.70.1350">
    <property type="entry name" value="Cation efflux protein, cytoplasmic domain"/>
    <property type="match status" value="1"/>
</dbReference>
<accession>A0A1L5YD64</accession>
<keyword evidence="5 6" id="KW-0472">Membrane</keyword>
<keyword evidence="4 6" id="KW-1133">Transmembrane helix</keyword>
<evidence type="ECO:0000256" key="6">
    <source>
        <dbReference type="SAM" id="Phobius"/>
    </source>
</evidence>
<dbReference type="NCBIfam" id="TIGR01297">
    <property type="entry name" value="CDF"/>
    <property type="match status" value="1"/>
</dbReference>
<dbReference type="InterPro" id="IPR027470">
    <property type="entry name" value="Cation_efflux_CTD"/>
</dbReference>
<dbReference type="PANTHER" id="PTHR43840">
    <property type="entry name" value="MITOCHONDRIAL METAL TRANSPORTER 1-RELATED"/>
    <property type="match status" value="1"/>
</dbReference>
<evidence type="ECO:0000259" key="7">
    <source>
        <dbReference type="Pfam" id="PF01545"/>
    </source>
</evidence>
<evidence type="ECO:0000256" key="3">
    <source>
        <dbReference type="ARBA" id="ARBA00022692"/>
    </source>
</evidence>
<evidence type="ECO:0000256" key="5">
    <source>
        <dbReference type="ARBA" id="ARBA00023136"/>
    </source>
</evidence>
<dbReference type="InterPro" id="IPR027469">
    <property type="entry name" value="Cation_efflux_TMD_sf"/>
</dbReference>
<dbReference type="GO" id="GO:0005886">
    <property type="term" value="C:plasma membrane"/>
    <property type="evidence" value="ECO:0007669"/>
    <property type="project" value="TreeGrafter"/>
</dbReference>
<feature type="transmembrane region" description="Helical" evidence="6">
    <location>
        <begin position="151"/>
        <end position="172"/>
    </location>
</feature>
<dbReference type="InterPro" id="IPR050291">
    <property type="entry name" value="CDF_Transporter"/>
</dbReference>
<dbReference type="GO" id="GO:0006882">
    <property type="term" value="P:intracellular zinc ion homeostasis"/>
    <property type="evidence" value="ECO:0007669"/>
    <property type="project" value="TreeGrafter"/>
</dbReference>
<dbReference type="SUPFAM" id="SSF161111">
    <property type="entry name" value="Cation efflux protein transmembrane domain-like"/>
    <property type="match status" value="1"/>
</dbReference>
<dbReference type="Gene3D" id="1.20.1510.10">
    <property type="entry name" value="Cation efflux protein transmembrane domain"/>
    <property type="match status" value="1"/>
</dbReference>
<evidence type="ECO:0000256" key="1">
    <source>
        <dbReference type="ARBA" id="ARBA00004141"/>
    </source>
</evidence>